<dbReference type="Proteomes" id="UP001596161">
    <property type="component" value="Unassembled WGS sequence"/>
</dbReference>
<sequence>MKNVIGGMKQSWLKLFLLSLIFLSGSLFVRAQEVKVIKFAELQALRNNPSDTLFVMNFWATWCKPCVKELPYFEAINTKYKGQPVKVMLVSMDSKKDLQTKVLPFVKKRNLRSDLYLLDEPDANSWIDKLELKWSGAIPATIFFNNQKQLYRFEEKEFHEAELYGLVDELNAKK</sequence>
<dbReference type="InterPro" id="IPR050553">
    <property type="entry name" value="Thioredoxin_ResA/DsbE_sf"/>
</dbReference>
<proteinExistence type="predicted"/>
<accession>A0ABW0E6G4</accession>
<organism evidence="2 3">
    <name type="scientific">Adhaeribacter terreus</name>
    <dbReference type="NCBI Taxonomy" id="529703"/>
    <lineage>
        <taxon>Bacteria</taxon>
        <taxon>Pseudomonadati</taxon>
        <taxon>Bacteroidota</taxon>
        <taxon>Cytophagia</taxon>
        <taxon>Cytophagales</taxon>
        <taxon>Hymenobacteraceae</taxon>
        <taxon>Adhaeribacter</taxon>
    </lineage>
</organism>
<dbReference type="InterPro" id="IPR013766">
    <property type="entry name" value="Thioredoxin_domain"/>
</dbReference>
<gene>
    <name evidence="2" type="ORF">ACFPIB_05075</name>
</gene>
<dbReference type="InterPro" id="IPR036249">
    <property type="entry name" value="Thioredoxin-like_sf"/>
</dbReference>
<dbReference type="Gene3D" id="3.40.30.10">
    <property type="entry name" value="Glutaredoxin"/>
    <property type="match status" value="1"/>
</dbReference>
<dbReference type="InterPro" id="IPR000866">
    <property type="entry name" value="AhpC/TSA"/>
</dbReference>
<reference evidence="3" key="1">
    <citation type="journal article" date="2019" name="Int. J. Syst. Evol. Microbiol.">
        <title>The Global Catalogue of Microorganisms (GCM) 10K type strain sequencing project: providing services to taxonomists for standard genome sequencing and annotation.</title>
        <authorList>
            <consortium name="The Broad Institute Genomics Platform"/>
            <consortium name="The Broad Institute Genome Sequencing Center for Infectious Disease"/>
            <person name="Wu L."/>
            <person name="Ma J."/>
        </authorList>
    </citation>
    <scope>NUCLEOTIDE SEQUENCE [LARGE SCALE GENOMIC DNA]</scope>
    <source>
        <strain evidence="3">KACC 12602</strain>
    </source>
</reference>
<feature type="domain" description="Thioredoxin" evidence="1">
    <location>
        <begin position="9"/>
        <end position="172"/>
    </location>
</feature>
<dbReference type="CDD" id="cd02966">
    <property type="entry name" value="TlpA_like_family"/>
    <property type="match status" value="1"/>
</dbReference>
<dbReference type="RefSeq" id="WP_378016347.1">
    <property type="nucleotide sequence ID" value="NZ_JBHSKT010000002.1"/>
</dbReference>
<dbReference type="PANTHER" id="PTHR42852">
    <property type="entry name" value="THIOL:DISULFIDE INTERCHANGE PROTEIN DSBE"/>
    <property type="match status" value="1"/>
</dbReference>
<evidence type="ECO:0000313" key="3">
    <source>
        <dbReference type="Proteomes" id="UP001596161"/>
    </source>
</evidence>
<keyword evidence="3" id="KW-1185">Reference proteome</keyword>
<dbReference type="SUPFAM" id="SSF52833">
    <property type="entry name" value="Thioredoxin-like"/>
    <property type="match status" value="1"/>
</dbReference>
<evidence type="ECO:0000313" key="2">
    <source>
        <dbReference type="EMBL" id="MFC5269972.1"/>
    </source>
</evidence>
<dbReference type="PANTHER" id="PTHR42852:SF13">
    <property type="entry name" value="PROTEIN DIPZ"/>
    <property type="match status" value="1"/>
</dbReference>
<evidence type="ECO:0000259" key="1">
    <source>
        <dbReference type="PROSITE" id="PS51352"/>
    </source>
</evidence>
<name>A0ABW0E6G4_9BACT</name>
<comment type="caution">
    <text evidence="2">The sequence shown here is derived from an EMBL/GenBank/DDBJ whole genome shotgun (WGS) entry which is preliminary data.</text>
</comment>
<dbReference type="PROSITE" id="PS51352">
    <property type="entry name" value="THIOREDOXIN_2"/>
    <property type="match status" value="1"/>
</dbReference>
<dbReference type="Pfam" id="PF00578">
    <property type="entry name" value="AhpC-TSA"/>
    <property type="match status" value="1"/>
</dbReference>
<protein>
    <submittedName>
        <fullName evidence="2">TlpA family protein disulfide reductase</fullName>
    </submittedName>
</protein>
<dbReference type="EMBL" id="JBHSKT010000002">
    <property type="protein sequence ID" value="MFC5269972.1"/>
    <property type="molecule type" value="Genomic_DNA"/>
</dbReference>